<evidence type="ECO:0000313" key="2">
    <source>
        <dbReference type="Proteomes" id="UP000267096"/>
    </source>
</evidence>
<organism evidence="1 2">
    <name type="scientific">Anisakis simplex</name>
    <name type="common">Herring worm</name>
    <dbReference type="NCBI Taxonomy" id="6269"/>
    <lineage>
        <taxon>Eukaryota</taxon>
        <taxon>Metazoa</taxon>
        <taxon>Ecdysozoa</taxon>
        <taxon>Nematoda</taxon>
        <taxon>Chromadorea</taxon>
        <taxon>Rhabditida</taxon>
        <taxon>Spirurina</taxon>
        <taxon>Ascaridomorpha</taxon>
        <taxon>Ascaridoidea</taxon>
        <taxon>Anisakidae</taxon>
        <taxon>Anisakis</taxon>
        <taxon>Anisakis simplex complex</taxon>
    </lineage>
</organism>
<dbReference type="Proteomes" id="UP000267096">
    <property type="component" value="Unassembled WGS sequence"/>
</dbReference>
<dbReference type="InterPro" id="IPR023214">
    <property type="entry name" value="HAD_sf"/>
</dbReference>
<dbReference type="GO" id="GO:0008967">
    <property type="term" value="F:phosphoglycolate phosphatase activity"/>
    <property type="evidence" value="ECO:0007669"/>
    <property type="project" value="TreeGrafter"/>
</dbReference>
<dbReference type="OrthoDB" id="269227at2759"/>
<accession>A0A3P6RWR4</accession>
<dbReference type="GO" id="GO:0006281">
    <property type="term" value="P:DNA repair"/>
    <property type="evidence" value="ECO:0007669"/>
    <property type="project" value="TreeGrafter"/>
</dbReference>
<dbReference type="InterPro" id="IPR050155">
    <property type="entry name" value="HAD-like_hydrolase_sf"/>
</dbReference>
<dbReference type="SUPFAM" id="SSF56784">
    <property type="entry name" value="HAD-like"/>
    <property type="match status" value="1"/>
</dbReference>
<dbReference type="Pfam" id="PF00702">
    <property type="entry name" value="Hydrolase"/>
    <property type="match status" value="1"/>
</dbReference>
<evidence type="ECO:0000313" key="1">
    <source>
        <dbReference type="EMBL" id="VDK64579.1"/>
    </source>
</evidence>
<gene>
    <name evidence="1" type="ORF">ASIM_LOCUS18381</name>
</gene>
<name>A0A3P6RWR4_ANISI</name>
<dbReference type="PANTHER" id="PTHR43434">
    <property type="entry name" value="PHOSPHOGLYCOLATE PHOSPHATASE"/>
    <property type="match status" value="1"/>
</dbReference>
<reference evidence="1 2" key="1">
    <citation type="submission" date="2018-11" db="EMBL/GenBank/DDBJ databases">
        <authorList>
            <consortium name="Pathogen Informatics"/>
        </authorList>
    </citation>
    <scope>NUCLEOTIDE SEQUENCE [LARGE SCALE GENOMIC DNA]</scope>
</reference>
<dbReference type="Gene3D" id="3.40.50.1000">
    <property type="entry name" value="HAD superfamily/HAD-like"/>
    <property type="match status" value="1"/>
</dbReference>
<sequence length="197" mass="21341">MISFDEMWIPWAQIFAKCIVESTKLEITDEIYKTLNYSHELKRVLPGLLAQGTTAQIREALVRLLIAHGILLKDALNNLAESATLSALKTLGVDRFVRIIACGDDAGAIPKPNPHNALSICRQLDIDPQEAVVVGDTLADLGMGRTARLGCTVGVLSGVCGREHLSSYADFIIPDVGKLMPIVLNMPPNDATKPPSR</sequence>
<dbReference type="AlphaFoldDB" id="A0A3P6RWR4"/>
<protein>
    <submittedName>
        <fullName evidence="1">Uncharacterized protein</fullName>
    </submittedName>
</protein>
<dbReference type="EMBL" id="UYRR01035426">
    <property type="protein sequence ID" value="VDK64579.1"/>
    <property type="molecule type" value="Genomic_DNA"/>
</dbReference>
<dbReference type="InterPro" id="IPR036412">
    <property type="entry name" value="HAD-like_sf"/>
</dbReference>
<proteinExistence type="predicted"/>
<keyword evidence="2" id="KW-1185">Reference proteome</keyword>
<dbReference type="PANTHER" id="PTHR43434:SF22">
    <property type="entry name" value="PHOSPHOGLYCOLATE PHOSPHATASE"/>
    <property type="match status" value="1"/>
</dbReference>